<organism evidence="7 8">
    <name type="scientific">Dunaliella salina</name>
    <name type="common">Green alga</name>
    <name type="synonym">Protococcus salinus</name>
    <dbReference type="NCBI Taxonomy" id="3046"/>
    <lineage>
        <taxon>Eukaryota</taxon>
        <taxon>Viridiplantae</taxon>
        <taxon>Chlorophyta</taxon>
        <taxon>core chlorophytes</taxon>
        <taxon>Chlorophyceae</taxon>
        <taxon>CS clade</taxon>
        <taxon>Chlamydomonadales</taxon>
        <taxon>Dunaliellaceae</taxon>
        <taxon>Dunaliella</taxon>
    </lineage>
</organism>
<keyword evidence="4" id="KW-0969">Cilium</keyword>
<dbReference type="SMART" id="SM00365">
    <property type="entry name" value="LRR_SD22"/>
    <property type="match status" value="4"/>
</dbReference>
<comment type="caution">
    <text evidence="7">The sequence shown here is derived from an EMBL/GenBank/DDBJ whole genome shotgun (WGS) entry which is preliminary data.</text>
</comment>
<dbReference type="InterPro" id="IPR050576">
    <property type="entry name" value="Cilia_flagella_integrity"/>
</dbReference>
<evidence type="ECO:0000256" key="3">
    <source>
        <dbReference type="ARBA" id="ARBA00022737"/>
    </source>
</evidence>
<keyword evidence="2" id="KW-0433">Leucine-rich repeat</keyword>
<accession>A0ABQ7H6E9</accession>
<evidence type="ECO:0000256" key="5">
    <source>
        <dbReference type="ARBA" id="ARBA00023273"/>
    </source>
</evidence>
<keyword evidence="8" id="KW-1185">Reference proteome</keyword>
<feature type="region of interest" description="Disordered" evidence="6">
    <location>
        <begin position="344"/>
        <end position="381"/>
    </location>
</feature>
<dbReference type="Pfam" id="PF14580">
    <property type="entry name" value="LRR_9"/>
    <property type="match status" value="1"/>
</dbReference>
<dbReference type="PROSITE" id="PS51450">
    <property type="entry name" value="LRR"/>
    <property type="match status" value="3"/>
</dbReference>
<evidence type="ECO:0000256" key="6">
    <source>
        <dbReference type="SAM" id="MobiDB-lite"/>
    </source>
</evidence>
<reference evidence="7" key="1">
    <citation type="submission" date="2017-08" db="EMBL/GenBank/DDBJ databases">
        <authorList>
            <person name="Polle J.E."/>
            <person name="Barry K."/>
            <person name="Cushman J."/>
            <person name="Schmutz J."/>
            <person name="Tran D."/>
            <person name="Hathwaick L.T."/>
            <person name="Yim W.C."/>
            <person name="Jenkins J."/>
            <person name="Mckie-Krisberg Z.M."/>
            <person name="Prochnik S."/>
            <person name="Lindquist E."/>
            <person name="Dockter R.B."/>
            <person name="Adam C."/>
            <person name="Molina H."/>
            <person name="Bunkerborg J."/>
            <person name="Jin E."/>
            <person name="Buchheim M."/>
            <person name="Magnuson J."/>
        </authorList>
    </citation>
    <scope>NUCLEOTIDE SEQUENCE</scope>
    <source>
        <strain evidence="7">CCAP 19/18</strain>
    </source>
</reference>
<evidence type="ECO:0000256" key="2">
    <source>
        <dbReference type="ARBA" id="ARBA00022614"/>
    </source>
</evidence>
<sequence length="381" mass="43351">MEMTRKALLDICKEQKLYRTPSLNDKLYLNFKGFVSIGKDLEDYVNVRALFLEGNAISTLEGLPPLKELRCLFVQNNDLSEVSGLEEISNLDTLNISNNHIEKLSNLSCCTLLRTLICTNNRLDSVESIAHLAELKGLQTLDLQNNDISDPAALDVIKQIPELKCLYLKGNPIVSNMKNYRKTVVSSMPSLTYLDERPVFEDERRLTMAWFRGGVEAEREERRLVREEDEARKRANFEAMQQIRREGWRRRREKLGLPPGDTDPALDDLSDEEYVFVEDPPELVAARERLAQYTAREDEQEPPELSEVRQKLVSTGATLQEGCPRQAEDDTRAYLDSVKNRQLELDQQGKGAQVPEVDPSDPAMPALERVGDVDDELNGLD</sequence>
<dbReference type="EMBL" id="MU069461">
    <property type="protein sequence ID" value="KAF5842435.1"/>
    <property type="molecule type" value="Genomic_DNA"/>
</dbReference>
<dbReference type="InterPro" id="IPR032675">
    <property type="entry name" value="LRR_dom_sf"/>
</dbReference>
<dbReference type="InterPro" id="IPR001611">
    <property type="entry name" value="Leu-rich_rpt"/>
</dbReference>
<dbReference type="SUPFAM" id="SSF52075">
    <property type="entry name" value="Outer arm dynein light chain 1"/>
    <property type="match status" value="1"/>
</dbReference>
<protein>
    <submittedName>
        <fullName evidence="7">Dynein associated LRR protein</fullName>
    </submittedName>
</protein>
<dbReference type="PANTHER" id="PTHR45973">
    <property type="entry name" value="PROTEIN PHOSPHATASE 1 REGULATORY SUBUNIT SDS22-RELATED"/>
    <property type="match status" value="1"/>
</dbReference>
<dbReference type="PANTHER" id="PTHR45973:SF9">
    <property type="entry name" value="LEUCINE-RICH REPEAT-CONTAINING PROTEIN 46"/>
    <property type="match status" value="1"/>
</dbReference>
<keyword evidence="3" id="KW-0677">Repeat</keyword>
<comment type="subcellular location">
    <subcellularLocation>
        <location evidence="1">Cytoplasm</location>
        <location evidence="1">Cytoskeleton</location>
        <location evidence="1">Cilium axoneme</location>
    </subcellularLocation>
</comment>
<dbReference type="Gene3D" id="3.80.10.10">
    <property type="entry name" value="Ribonuclease Inhibitor"/>
    <property type="match status" value="2"/>
</dbReference>
<evidence type="ECO:0000256" key="1">
    <source>
        <dbReference type="ARBA" id="ARBA00004430"/>
    </source>
</evidence>
<evidence type="ECO:0000256" key="4">
    <source>
        <dbReference type="ARBA" id="ARBA00023069"/>
    </source>
</evidence>
<evidence type="ECO:0000313" key="8">
    <source>
        <dbReference type="Proteomes" id="UP000815325"/>
    </source>
</evidence>
<keyword evidence="5" id="KW-0966">Cell projection</keyword>
<evidence type="ECO:0000313" key="7">
    <source>
        <dbReference type="EMBL" id="KAF5842435.1"/>
    </source>
</evidence>
<gene>
    <name evidence="7" type="ORF">DUNSADRAFT_7044</name>
</gene>
<dbReference type="Proteomes" id="UP000815325">
    <property type="component" value="Unassembled WGS sequence"/>
</dbReference>
<name>A0ABQ7H6E9_DUNSA</name>
<proteinExistence type="predicted"/>